<dbReference type="AlphaFoldDB" id="A0A382U9Q0"/>
<proteinExistence type="predicted"/>
<accession>A0A382U9Q0</accession>
<evidence type="ECO:0000256" key="1">
    <source>
        <dbReference type="SAM" id="Phobius"/>
    </source>
</evidence>
<keyword evidence="1" id="KW-0812">Transmembrane</keyword>
<reference evidence="2" key="1">
    <citation type="submission" date="2018-05" db="EMBL/GenBank/DDBJ databases">
        <authorList>
            <person name="Lanie J.A."/>
            <person name="Ng W.-L."/>
            <person name="Kazmierczak K.M."/>
            <person name="Andrzejewski T.M."/>
            <person name="Davidsen T.M."/>
            <person name="Wayne K.J."/>
            <person name="Tettelin H."/>
            <person name="Glass J.I."/>
            <person name="Rusch D."/>
            <person name="Podicherti R."/>
            <person name="Tsui H.-C.T."/>
            <person name="Winkler M.E."/>
        </authorList>
    </citation>
    <scope>NUCLEOTIDE SEQUENCE</scope>
</reference>
<organism evidence="2">
    <name type="scientific">marine metagenome</name>
    <dbReference type="NCBI Taxonomy" id="408172"/>
    <lineage>
        <taxon>unclassified sequences</taxon>
        <taxon>metagenomes</taxon>
        <taxon>ecological metagenomes</taxon>
    </lineage>
</organism>
<keyword evidence="1" id="KW-0472">Membrane</keyword>
<keyword evidence="1" id="KW-1133">Transmembrane helix</keyword>
<evidence type="ECO:0000313" key="2">
    <source>
        <dbReference type="EMBL" id="SVD30408.1"/>
    </source>
</evidence>
<feature type="transmembrane region" description="Helical" evidence="1">
    <location>
        <begin position="18"/>
        <end position="39"/>
    </location>
</feature>
<protein>
    <submittedName>
        <fullName evidence="2">Uncharacterized protein</fullName>
    </submittedName>
</protein>
<sequence length="40" mass="4453">VRYLIARGFKDLLNHKKVVGDTTILFSSQILVLIIGLGIK</sequence>
<feature type="non-terminal residue" evidence="2">
    <location>
        <position position="40"/>
    </location>
</feature>
<gene>
    <name evidence="2" type="ORF">METZ01_LOCUS383262</name>
</gene>
<dbReference type="EMBL" id="UINC01142209">
    <property type="protein sequence ID" value="SVD30408.1"/>
    <property type="molecule type" value="Genomic_DNA"/>
</dbReference>
<name>A0A382U9Q0_9ZZZZ</name>
<feature type="non-terminal residue" evidence="2">
    <location>
        <position position="1"/>
    </location>
</feature>